<evidence type="ECO:0000313" key="2">
    <source>
        <dbReference type="Proteomes" id="UP001156664"/>
    </source>
</evidence>
<dbReference type="Proteomes" id="UP001156664">
    <property type="component" value="Unassembled WGS sequence"/>
</dbReference>
<organism evidence="1 2">
    <name type="scientific">Limnobacter litoralis</name>
    <dbReference type="NCBI Taxonomy" id="481366"/>
    <lineage>
        <taxon>Bacteria</taxon>
        <taxon>Pseudomonadati</taxon>
        <taxon>Pseudomonadota</taxon>
        <taxon>Betaproteobacteria</taxon>
        <taxon>Burkholderiales</taxon>
        <taxon>Burkholderiaceae</taxon>
        <taxon>Limnobacter</taxon>
    </lineage>
</organism>
<comment type="caution">
    <text evidence="1">The sequence shown here is derived from an EMBL/GenBank/DDBJ whole genome shotgun (WGS) entry which is preliminary data.</text>
</comment>
<name>A0ABQ5YPH4_9BURK</name>
<keyword evidence="2" id="KW-1185">Reference proteome</keyword>
<evidence type="ECO:0000313" key="1">
    <source>
        <dbReference type="EMBL" id="GLR26510.1"/>
    </source>
</evidence>
<accession>A0ABQ5YPH4</accession>
<gene>
    <name evidence="1" type="ORF">GCM10007875_16000</name>
</gene>
<protein>
    <submittedName>
        <fullName evidence="1">Uncharacterized protein</fullName>
    </submittedName>
</protein>
<reference evidence="2" key="1">
    <citation type="journal article" date="2019" name="Int. J. Syst. Evol. Microbiol.">
        <title>The Global Catalogue of Microorganisms (GCM) 10K type strain sequencing project: providing services to taxonomists for standard genome sequencing and annotation.</title>
        <authorList>
            <consortium name="The Broad Institute Genomics Platform"/>
            <consortium name="The Broad Institute Genome Sequencing Center for Infectious Disease"/>
            <person name="Wu L."/>
            <person name="Ma J."/>
        </authorList>
    </citation>
    <scope>NUCLEOTIDE SEQUENCE [LARGE SCALE GENOMIC DNA]</scope>
    <source>
        <strain evidence="2">NBRC 105857</strain>
    </source>
</reference>
<sequence length="77" mass="8993">MYCHLIASTGWTWEYIDEHMTIPRLQAMTKYWETAPPVHVMVAAYFGIGKKKKQAEPVDMEELMRSFPQSPNPSMIF</sequence>
<dbReference type="EMBL" id="BSOJ01000015">
    <property type="protein sequence ID" value="GLR26510.1"/>
    <property type="molecule type" value="Genomic_DNA"/>
</dbReference>
<proteinExistence type="predicted"/>